<accession>A0A6G0HNQ3</accession>
<keyword evidence="15" id="KW-1185">Reference proteome</keyword>
<evidence type="ECO:0000313" key="14">
    <source>
        <dbReference type="EMBL" id="KAE8280834.1"/>
    </source>
</evidence>
<evidence type="ECO:0000256" key="11">
    <source>
        <dbReference type="SAM" id="Coils"/>
    </source>
</evidence>
<dbReference type="InterPro" id="IPR000352">
    <property type="entry name" value="Pep_chain_release_fac_I"/>
</dbReference>
<name>A0A6G0HNQ3_LARCR</name>
<dbReference type="PANTHER" id="PTHR43804">
    <property type="entry name" value="LD18447P"/>
    <property type="match status" value="1"/>
</dbReference>
<comment type="similarity">
    <text evidence="2">Belongs to the prokaryotic/mitochondrial release factor family.</text>
</comment>
<evidence type="ECO:0000256" key="12">
    <source>
        <dbReference type="SAM" id="MobiDB-lite"/>
    </source>
</evidence>
<dbReference type="FunFam" id="3.30.70.1660:FF:000011">
    <property type="entry name" value="Peptide chain release factor 1-like, mitochondrial"/>
    <property type="match status" value="1"/>
</dbReference>
<keyword evidence="4" id="KW-0648">Protein biosynthesis</keyword>
<comment type="caution">
    <text evidence="14">The sequence shown here is derived from an EMBL/GenBank/DDBJ whole genome shotgun (WGS) entry which is preliminary data.</text>
</comment>
<dbReference type="InterPro" id="IPR045853">
    <property type="entry name" value="Pep_chain_release_fac_I_sf"/>
</dbReference>
<gene>
    <name evidence="14" type="ORF">D5F01_LYC21400</name>
</gene>
<evidence type="ECO:0000256" key="1">
    <source>
        <dbReference type="ARBA" id="ARBA00004173"/>
    </source>
</evidence>
<evidence type="ECO:0000256" key="5">
    <source>
        <dbReference type="ARBA" id="ARBA00022946"/>
    </source>
</evidence>
<evidence type="ECO:0000256" key="3">
    <source>
        <dbReference type="ARBA" id="ARBA00022481"/>
    </source>
</evidence>
<dbReference type="Pfam" id="PF03462">
    <property type="entry name" value="PCRF"/>
    <property type="match status" value="1"/>
</dbReference>
<feature type="domain" description="Peptide chain release factor" evidence="13">
    <location>
        <begin position="130"/>
        <end position="244"/>
    </location>
</feature>
<dbReference type="FunFam" id="3.30.160.20:FF:000004">
    <property type="entry name" value="Peptide chain release factor 1"/>
    <property type="match status" value="1"/>
</dbReference>
<keyword evidence="5" id="KW-0809">Transit peptide</keyword>
<dbReference type="SUPFAM" id="SSF75620">
    <property type="entry name" value="Release factor"/>
    <property type="match status" value="1"/>
</dbReference>
<dbReference type="InterPro" id="IPR005139">
    <property type="entry name" value="PCRF"/>
</dbReference>
<sequence length="431" mass="49272">MAYRRAVSLLLRRSECVSNPCTPRLLKSSNISSQTLRFHDHCIRTTRSVHTCTPLMVARLLSVDELFAKRSLQEYLKKMETEYDECLRETEEQSNEDELRARRIRASLLAPLIHSIRELNTKQKDFAETETLLKDEDPALRELAELERESCLQHIRDLSQKILDLLIPEEEADLSDLVLEVTAGIGGQEAMLFSAEMFDMYQGYAQHQGWSFDILEHTTSEIGGLRHASASISGPQSYKRMKFEAGVHRVQRVPKTEKQGRMHTSTMTVAVLPQPTEIFHDQPEGPEDRNEESKGAGGQHVNTTDSAVRIVHLPTGVVAECQQERSQLKNREKAMKALRAKLYSMKLEEETSKRYNQRKIQIGTKGRSEKIRTYNFAQDRVTDHRIGMTVHDVKNFLLGEDLLDEMNSSLQEFSNQETLIELLGENDQEGS</sequence>
<dbReference type="AlphaFoldDB" id="A0A6G0HNQ3"/>
<keyword evidence="6 11" id="KW-0175">Coiled coil</keyword>
<dbReference type="FunFam" id="3.30.70.1660:FF:000004">
    <property type="entry name" value="Peptide chain release factor 1"/>
    <property type="match status" value="1"/>
</dbReference>
<evidence type="ECO:0000256" key="7">
    <source>
        <dbReference type="ARBA" id="ARBA00023128"/>
    </source>
</evidence>
<comment type="subcellular location">
    <subcellularLocation>
        <location evidence="1">Mitochondrion</location>
    </subcellularLocation>
</comment>
<keyword evidence="7" id="KW-0496">Mitochondrion</keyword>
<evidence type="ECO:0000256" key="2">
    <source>
        <dbReference type="ARBA" id="ARBA00010835"/>
    </source>
</evidence>
<evidence type="ECO:0000256" key="10">
    <source>
        <dbReference type="ARBA" id="ARBA00082737"/>
    </source>
</evidence>
<dbReference type="GO" id="GO:0016149">
    <property type="term" value="F:translation release factor activity, codon specific"/>
    <property type="evidence" value="ECO:0007669"/>
    <property type="project" value="UniProtKB-ARBA"/>
</dbReference>
<evidence type="ECO:0000256" key="8">
    <source>
        <dbReference type="ARBA" id="ARBA00055528"/>
    </source>
</evidence>
<reference evidence="14 15" key="1">
    <citation type="submission" date="2019-07" db="EMBL/GenBank/DDBJ databases">
        <title>Chromosome genome assembly for large yellow croaker.</title>
        <authorList>
            <person name="Xiao S."/>
        </authorList>
    </citation>
    <scope>NUCLEOTIDE SEQUENCE [LARGE SCALE GENOMIC DNA]</scope>
    <source>
        <strain evidence="14">JMULYC20181020</strain>
        <tissue evidence="14">Muscle</tissue>
    </source>
</reference>
<dbReference type="GO" id="GO:0070126">
    <property type="term" value="P:mitochondrial translational termination"/>
    <property type="evidence" value="ECO:0007669"/>
    <property type="project" value="UniProtKB-ARBA"/>
</dbReference>
<feature type="coiled-coil region" evidence="11">
    <location>
        <begin position="69"/>
        <end position="96"/>
    </location>
</feature>
<dbReference type="Gene3D" id="6.10.140.1950">
    <property type="match status" value="1"/>
</dbReference>
<proteinExistence type="inferred from homology"/>
<evidence type="ECO:0000313" key="15">
    <source>
        <dbReference type="Proteomes" id="UP000424527"/>
    </source>
</evidence>
<feature type="compositionally biased region" description="Basic and acidic residues" evidence="12">
    <location>
        <begin position="278"/>
        <end position="294"/>
    </location>
</feature>
<dbReference type="EMBL" id="REGW02000021">
    <property type="protein sequence ID" value="KAE8280834.1"/>
    <property type="molecule type" value="Genomic_DNA"/>
</dbReference>
<organism evidence="14 15">
    <name type="scientific">Larimichthys crocea</name>
    <name type="common">Large yellow croaker</name>
    <name type="synonym">Pseudosciaena crocea</name>
    <dbReference type="NCBI Taxonomy" id="215358"/>
    <lineage>
        <taxon>Eukaryota</taxon>
        <taxon>Metazoa</taxon>
        <taxon>Chordata</taxon>
        <taxon>Craniata</taxon>
        <taxon>Vertebrata</taxon>
        <taxon>Euteleostomi</taxon>
        <taxon>Actinopterygii</taxon>
        <taxon>Neopterygii</taxon>
        <taxon>Teleostei</taxon>
        <taxon>Neoteleostei</taxon>
        <taxon>Acanthomorphata</taxon>
        <taxon>Eupercaria</taxon>
        <taxon>Sciaenidae</taxon>
        <taxon>Larimichthys</taxon>
    </lineage>
</organism>
<evidence type="ECO:0000256" key="6">
    <source>
        <dbReference type="ARBA" id="ARBA00023054"/>
    </source>
</evidence>
<dbReference type="Gene3D" id="3.30.70.1660">
    <property type="match status" value="2"/>
</dbReference>
<feature type="region of interest" description="Disordered" evidence="12">
    <location>
        <begin position="275"/>
        <end position="303"/>
    </location>
</feature>
<dbReference type="InterPro" id="IPR050057">
    <property type="entry name" value="Prokaryotic/Mito_RF"/>
</dbReference>
<dbReference type="Proteomes" id="UP000424527">
    <property type="component" value="Unassembled WGS sequence"/>
</dbReference>
<evidence type="ECO:0000256" key="9">
    <source>
        <dbReference type="ARBA" id="ARBA00070847"/>
    </source>
</evidence>
<keyword evidence="3" id="KW-0488">Methylation</keyword>
<dbReference type="Pfam" id="PF00472">
    <property type="entry name" value="RF-1"/>
    <property type="match status" value="1"/>
</dbReference>
<dbReference type="PANTHER" id="PTHR43804:SF3">
    <property type="entry name" value="PEPTIDE CHAIN RELEASE FACTOR 1-LIKE, MITOCHONDRIAL"/>
    <property type="match status" value="1"/>
</dbReference>
<dbReference type="Gene3D" id="3.30.160.20">
    <property type="match status" value="1"/>
</dbReference>
<evidence type="ECO:0000256" key="4">
    <source>
        <dbReference type="ARBA" id="ARBA00022917"/>
    </source>
</evidence>
<dbReference type="GO" id="GO:0005739">
    <property type="term" value="C:mitochondrion"/>
    <property type="evidence" value="ECO:0007669"/>
    <property type="project" value="UniProtKB-SubCell"/>
</dbReference>
<comment type="function">
    <text evidence="8">Mitochondrial peptide chain release factor that directs the termination of translation in response to the peptide chain termination codons UAA and UAG.</text>
</comment>
<protein>
    <recommendedName>
        <fullName evidence="9">Peptide chain release factor 1-like, mitochondrial</fullName>
    </recommendedName>
    <alternativeName>
        <fullName evidence="10">Mitochondrial translational release factor 1-like</fullName>
    </alternativeName>
</protein>
<dbReference type="SMART" id="SM00937">
    <property type="entry name" value="PCRF"/>
    <property type="match status" value="1"/>
</dbReference>
<evidence type="ECO:0000259" key="13">
    <source>
        <dbReference type="SMART" id="SM00937"/>
    </source>
</evidence>